<dbReference type="InterPro" id="IPR021319">
    <property type="entry name" value="DUF2921"/>
</dbReference>
<reference evidence="17 18" key="1">
    <citation type="submission" date="2024-01" db="EMBL/GenBank/DDBJ databases">
        <title>The genomes of 5 underutilized Papilionoideae crops provide insights into root nodulation and disease resistanc.</title>
        <authorList>
            <person name="Jiang F."/>
        </authorList>
    </citation>
    <scope>NUCLEOTIDE SEQUENCE [LARGE SCALE GENOMIC DNA]</scope>
    <source>
        <strain evidence="17">DUOXIRENSHENG_FW03</strain>
        <tissue evidence="17">Leaves</tissue>
    </source>
</reference>
<feature type="transmembrane region" description="Helical" evidence="15">
    <location>
        <begin position="338"/>
        <end position="360"/>
    </location>
</feature>
<dbReference type="Gene3D" id="3.30.40.10">
    <property type="entry name" value="Zinc/RING finger domain, C3HC4 (zinc finger)"/>
    <property type="match status" value="1"/>
</dbReference>
<dbReference type="InterPro" id="IPR011016">
    <property type="entry name" value="Znf_RING-CH"/>
</dbReference>
<dbReference type="InterPro" id="IPR013083">
    <property type="entry name" value="Znf_RING/FYVE/PHD"/>
</dbReference>
<dbReference type="Pfam" id="PF11145">
    <property type="entry name" value="DUF2921"/>
    <property type="match status" value="1"/>
</dbReference>
<dbReference type="GO" id="GO:0061630">
    <property type="term" value="F:ubiquitin protein ligase activity"/>
    <property type="evidence" value="ECO:0007669"/>
    <property type="project" value="UniProtKB-EC"/>
</dbReference>
<dbReference type="InterPro" id="IPR001841">
    <property type="entry name" value="Znf_RING"/>
</dbReference>
<dbReference type="FunFam" id="3.30.40.10:FF:000338">
    <property type="entry name" value="E3 ubiquitin-protein ligase, putative"/>
    <property type="match status" value="1"/>
</dbReference>
<evidence type="ECO:0000313" key="17">
    <source>
        <dbReference type="EMBL" id="KAK7401951.1"/>
    </source>
</evidence>
<feature type="transmembrane region" description="Helical" evidence="15">
    <location>
        <begin position="437"/>
        <end position="454"/>
    </location>
</feature>
<keyword evidence="8" id="KW-0732">Signal</keyword>
<protein>
    <recommendedName>
        <fullName evidence="4">RING-type E3 ubiquitin transferase</fullName>
        <ecNumber evidence="4">2.3.2.27</ecNumber>
    </recommendedName>
</protein>
<dbReference type="GO" id="GO:0008270">
    <property type="term" value="F:zinc ion binding"/>
    <property type="evidence" value="ECO:0007669"/>
    <property type="project" value="UniProtKB-KW"/>
</dbReference>
<evidence type="ECO:0000256" key="13">
    <source>
        <dbReference type="ARBA" id="ARBA00023136"/>
    </source>
</evidence>
<keyword evidence="7" id="KW-0479">Metal-binding</keyword>
<organism evidence="17 18">
    <name type="scientific">Psophocarpus tetragonolobus</name>
    <name type="common">Winged bean</name>
    <name type="synonym">Dolichos tetragonolobus</name>
    <dbReference type="NCBI Taxonomy" id="3891"/>
    <lineage>
        <taxon>Eukaryota</taxon>
        <taxon>Viridiplantae</taxon>
        <taxon>Streptophyta</taxon>
        <taxon>Embryophyta</taxon>
        <taxon>Tracheophyta</taxon>
        <taxon>Spermatophyta</taxon>
        <taxon>Magnoliopsida</taxon>
        <taxon>eudicotyledons</taxon>
        <taxon>Gunneridae</taxon>
        <taxon>Pentapetalae</taxon>
        <taxon>rosids</taxon>
        <taxon>fabids</taxon>
        <taxon>Fabales</taxon>
        <taxon>Fabaceae</taxon>
        <taxon>Papilionoideae</taxon>
        <taxon>50 kb inversion clade</taxon>
        <taxon>NPAAA clade</taxon>
        <taxon>indigoferoid/millettioid clade</taxon>
        <taxon>Phaseoleae</taxon>
        <taxon>Psophocarpus</taxon>
    </lineage>
</organism>
<dbReference type="InterPro" id="IPR050731">
    <property type="entry name" value="HRD1_E3_ubiq-ligases"/>
</dbReference>
<keyword evidence="9 14" id="KW-0863">Zinc-finger</keyword>
<evidence type="ECO:0000256" key="11">
    <source>
        <dbReference type="ARBA" id="ARBA00022833"/>
    </source>
</evidence>
<dbReference type="EMBL" id="JAYMYS010000003">
    <property type="protein sequence ID" value="KAK7401951.1"/>
    <property type="molecule type" value="Genomic_DNA"/>
</dbReference>
<evidence type="ECO:0000256" key="3">
    <source>
        <dbReference type="ARBA" id="ARBA00004906"/>
    </source>
</evidence>
<dbReference type="Pfam" id="PF13639">
    <property type="entry name" value="zf-RING_2"/>
    <property type="match status" value="1"/>
</dbReference>
<feature type="transmembrane region" description="Helical" evidence="15">
    <location>
        <begin position="381"/>
        <end position="400"/>
    </location>
</feature>
<gene>
    <name evidence="17" type="ORF">VNO78_13842</name>
</gene>
<evidence type="ECO:0000313" key="18">
    <source>
        <dbReference type="Proteomes" id="UP001386955"/>
    </source>
</evidence>
<evidence type="ECO:0000256" key="4">
    <source>
        <dbReference type="ARBA" id="ARBA00012483"/>
    </source>
</evidence>
<dbReference type="SMART" id="SM00184">
    <property type="entry name" value="RING"/>
    <property type="match status" value="1"/>
</dbReference>
<dbReference type="SUPFAM" id="SSF57850">
    <property type="entry name" value="RING/U-box"/>
    <property type="match status" value="1"/>
</dbReference>
<proteinExistence type="predicted"/>
<evidence type="ECO:0000256" key="7">
    <source>
        <dbReference type="ARBA" id="ARBA00022723"/>
    </source>
</evidence>
<evidence type="ECO:0000256" key="12">
    <source>
        <dbReference type="ARBA" id="ARBA00022989"/>
    </source>
</evidence>
<keyword evidence="12 15" id="KW-1133">Transmembrane helix</keyword>
<evidence type="ECO:0000256" key="2">
    <source>
        <dbReference type="ARBA" id="ARBA00004127"/>
    </source>
</evidence>
<evidence type="ECO:0000259" key="16">
    <source>
        <dbReference type="PROSITE" id="PS50089"/>
    </source>
</evidence>
<comment type="pathway">
    <text evidence="3">Protein modification; protein ubiquitination.</text>
</comment>
<dbReference type="PROSITE" id="PS50089">
    <property type="entry name" value="ZF_RING_2"/>
    <property type="match status" value="1"/>
</dbReference>
<keyword evidence="5" id="KW-0808">Transferase</keyword>
<dbReference type="GO" id="GO:0012505">
    <property type="term" value="C:endomembrane system"/>
    <property type="evidence" value="ECO:0007669"/>
    <property type="project" value="UniProtKB-SubCell"/>
</dbReference>
<evidence type="ECO:0000256" key="5">
    <source>
        <dbReference type="ARBA" id="ARBA00022679"/>
    </source>
</evidence>
<keyword evidence="13 15" id="KW-0472">Membrane</keyword>
<feature type="domain" description="RING-type" evidence="16">
    <location>
        <begin position="520"/>
        <end position="564"/>
    </location>
</feature>
<comment type="catalytic activity">
    <reaction evidence="1">
        <text>S-ubiquitinyl-[E2 ubiquitin-conjugating enzyme]-L-cysteine + [acceptor protein]-L-lysine = [E2 ubiquitin-conjugating enzyme]-L-cysteine + N(6)-ubiquitinyl-[acceptor protein]-L-lysine.</text>
        <dbReference type="EC" id="2.3.2.27"/>
    </reaction>
</comment>
<evidence type="ECO:0000256" key="1">
    <source>
        <dbReference type="ARBA" id="ARBA00000900"/>
    </source>
</evidence>
<evidence type="ECO:0000256" key="6">
    <source>
        <dbReference type="ARBA" id="ARBA00022692"/>
    </source>
</evidence>
<sequence length="570" mass="65932">MVSTQRLELCLSKRRRELEILLRIAFGWWVVLQLVDPVAGLRPLRERARSWDDEQLFTRKDEGNIGPFSQWNITGTYKGNWKFLDTTKGSSRFPDIRKTNGNSVIELVSTPTKISGVHYVQGVLIFHDVFDNEYDVGGAQIRIEGVYIWPFRQLRMVANSGKEGELNQNEDYILSNPYHLLGVFSSQVLQDSSRDKMWRRKHSLVHDMEKHCNIEIAAQISRMPSSNNEGERDHFHLEGLMESPSADNDEDCFSPLLLNATSVKVEVYYNKAVNYTLMVTFVSFLQVLLLIRQMEHSSTQSGAAKVSMLMIGQQAIMDAYLCLIHLTAGILVESLFNAFATAAFFKFVVFSIFEMRYLLAIWKASRPLSNGEGWETMRRELSVLYSRFYGILLGGILFMYEFHNYLRPILLLMYSFWIPQIITNVIRDSRKPLHPHYILGITVTRLAIPLYIFGCPNNFMRIESDKSWCVCLAVLLGLQAAILLLQHYLGSRWFIPRQILPEKYSYYRRFDQDTRHATDCVICMTAIDLSQRSNDCMVTPCDHFFHSGCLQRWMDIKMECPTCRRPLPPA</sequence>
<comment type="caution">
    <text evidence="17">The sequence shown here is derived from an EMBL/GenBank/DDBJ whole genome shotgun (WGS) entry which is preliminary data.</text>
</comment>
<dbReference type="Proteomes" id="UP001386955">
    <property type="component" value="Unassembled WGS sequence"/>
</dbReference>
<keyword evidence="11" id="KW-0862">Zinc</keyword>
<dbReference type="EC" id="2.3.2.27" evidence="4"/>
<dbReference type="PANTHER" id="PTHR22763:SF162">
    <property type="entry name" value="TRANSMEMBRANE E3 UBIQUITIN-PROTEIN LIGASE 1"/>
    <property type="match status" value="1"/>
</dbReference>
<dbReference type="SMART" id="SM00744">
    <property type="entry name" value="RINGv"/>
    <property type="match status" value="1"/>
</dbReference>
<evidence type="ECO:0000256" key="10">
    <source>
        <dbReference type="ARBA" id="ARBA00022786"/>
    </source>
</evidence>
<evidence type="ECO:0000256" key="9">
    <source>
        <dbReference type="ARBA" id="ARBA00022771"/>
    </source>
</evidence>
<comment type="subcellular location">
    <subcellularLocation>
        <location evidence="2">Endomembrane system</location>
        <topology evidence="2">Multi-pass membrane protein</topology>
    </subcellularLocation>
</comment>
<evidence type="ECO:0000256" key="14">
    <source>
        <dbReference type="PROSITE-ProRule" id="PRU00175"/>
    </source>
</evidence>
<dbReference type="PANTHER" id="PTHR22763">
    <property type="entry name" value="RING ZINC FINGER PROTEIN"/>
    <property type="match status" value="1"/>
</dbReference>
<name>A0AAN9XQ38_PSOTE</name>
<dbReference type="CDD" id="cd23117">
    <property type="entry name" value="RING-H2_TUL1-like"/>
    <property type="match status" value="1"/>
</dbReference>
<accession>A0AAN9XQ38</accession>
<evidence type="ECO:0000256" key="15">
    <source>
        <dbReference type="SAM" id="Phobius"/>
    </source>
</evidence>
<keyword evidence="18" id="KW-1185">Reference proteome</keyword>
<dbReference type="AlphaFoldDB" id="A0AAN9XQ38"/>
<evidence type="ECO:0000256" key="8">
    <source>
        <dbReference type="ARBA" id="ARBA00022729"/>
    </source>
</evidence>
<keyword evidence="6 15" id="KW-0812">Transmembrane</keyword>
<dbReference type="GO" id="GO:0043161">
    <property type="term" value="P:proteasome-mediated ubiquitin-dependent protein catabolic process"/>
    <property type="evidence" value="ECO:0007669"/>
    <property type="project" value="TreeGrafter"/>
</dbReference>
<keyword evidence="10" id="KW-0833">Ubl conjugation pathway</keyword>
<feature type="transmembrane region" description="Helical" evidence="15">
    <location>
        <begin position="466"/>
        <end position="485"/>
    </location>
</feature>